<evidence type="ECO:0000313" key="2">
    <source>
        <dbReference type="EMBL" id="PQQ19973.1"/>
    </source>
</evidence>
<name>A0A314ZNE4_PRUYE</name>
<keyword evidence="3" id="KW-1185">Reference proteome</keyword>
<dbReference type="EMBL" id="PJQY01000049">
    <property type="protein sequence ID" value="PQQ19973.1"/>
    <property type="molecule type" value="Genomic_DNA"/>
</dbReference>
<gene>
    <name evidence="2" type="ORF">Pyn_21898</name>
</gene>
<dbReference type="OrthoDB" id="343092at2759"/>
<organism evidence="2 3">
    <name type="scientific">Prunus yedoensis var. nudiflora</name>
    <dbReference type="NCBI Taxonomy" id="2094558"/>
    <lineage>
        <taxon>Eukaryota</taxon>
        <taxon>Viridiplantae</taxon>
        <taxon>Streptophyta</taxon>
        <taxon>Embryophyta</taxon>
        <taxon>Tracheophyta</taxon>
        <taxon>Spermatophyta</taxon>
        <taxon>Magnoliopsida</taxon>
        <taxon>eudicotyledons</taxon>
        <taxon>Gunneridae</taxon>
        <taxon>Pentapetalae</taxon>
        <taxon>rosids</taxon>
        <taxon>fabids</taxon>
        <taxon>Rosales</taxon>
        <taxon>Rosaceae</taxon>
        <taxon>Amygdaloideae</taxon>
        <taxon>Amygdaleae</taxon>
        <taxon>Prunus</taxon>
    </lineage>
</organism>
<comment type="caution">
    <text evidence="2">The sequence shown here is derived from an EMBL/GenBank/DDBJ whole genome shotgun (WGS) entry which is preliminary data.</text>
</comment>
<proteinExistence type="predicted"/>
<reference evidence="2 3" key="1">
    <citation type="submission" date="2018-02" db="EMBL/GenBank/DDBJ databases">
        <title>Draft genome of wild Prunus yedoensis var. nudiflora.</title>
        <authorList>
            <person name="Baek S."/>
            <person name="Kim J.-H."/>
            <person name="Choi K."/>
            <person name="Kim G.-B."/>
            <person name="Cho A."/>
            <person name="Jang H."/>
            <person name="Shin C.-H."/>
            <person name="Yu H.-J."/>
            <person name="Mun J.-H."/>
        </authorList>
    </citation>
    <scope>NUCLEOTIDE SEQUENCE [LARGE SCALE GENOMIC DNA]</scope>
    <source>
        <strain evidence="3">cv. Jeju island</strain>
        <tissue evidence="2">Leaf</tissue>
    </source>
</reference>
<dbReference type="AlphaFoldDB" id="A0A314ZNE4"/>
<feature type="compositionally biased region" description="Basic and acidic residues" evidence="1">
    <location>
        <begin position="33"/>
        <end position="42"/>
    </location>
</feature>
<dbReference type="Proteomes" id="UP000250321">
    <property type="component" value="Unassembled WGS sequence"/>
</dbReference>
<feature type="region of interest" description="Disordered" evidence="1">
    <location>
        <begin position="26"/>
        <end position="46"/>
    </location>
</feature>
<evidence type="ECO:0000256" key="1">
    <source>
        <dbReference type="SAM" id="MobiDB-lite"/>
    </source>
</evidence>
<sequence>MATNLEINFRFANVEGINDLVFLESDNESESSSGRERGKDNKSISSGFGVAKGLDWSSRFVESTSSLGHDNLAHMSEDCSTQPISLQDDFDINQVQLIA</sequence>
<accession>A0A314ZNE4</accession>
<evidence type="ECO:0000313" key="3">
    <source>
        <dbReference type="Proteomes" id="UP000250321"/>
    </source>
</evidence>
<protein>
    <submittedName>
        <fullName evidence="2">Uncharacterized protein</fullName>
    </submittedName>
</protein>